<evidence type="ECO:0000259" key="1">
    <source>
        <dbReference type="PROSITE" id="PS50801"/>
    </source>
</evidence>
<dbReference type="PANTHER" id="PTHR35849">
    <property type="entry name" value="BLR2341 PROTEIN"/>
    <property type="match status" value="1"/>
</dbReference>
<evidence type="ECO:0000313" key="3">
    <source>
        <dbReference type="Proteomes" id="UP000568664"/>
    </source>
</evidence>
<dbReference type="InterPro" id="IPR052746">
    <property type="entry name" value="MlaB_ABC_Transporter"/>
</dbReference>
<dbReference type="PANTHER" id="PTHR35849:SF1">
    <property type="entry name" value="INTERMEMBRANE PHOSPHOLIPID TRANSPORT SYSTEM BINDING PROTEIN MLAB"/>
    <property type="match status" value="1"/>
</dbReference>
<evidence type="ECO:0000313" key="2">
    <source>
        <dbReference type="EMBL" id="NMP30166.1"/>
    </source>
</evidence>
<comment type="caution">
    <text evidence="2">The sequence shown here is derived from an EMBL/GenBank/DDBJ whole genome shotgun (WGS) entry which is preliminary data.</text>
</comment>
<dbReference type="Proteomes" id="UP000568664">
    <property type="component" value="Unassembled WGS sequence"/>
</dbReference>
<sequence>MNKLEISINDGVAELIGSLNSTAVSALKNKIQRKITKHREITLNLSKITDIDTAGLAWLLFILEQANKSGCQLSFAHLPEDLLKLAKLSAVDEFLSSPTL</sequence>
<dbReference type="Gene3D" id="3.30.750.24">
    <property type="entry name" value="STAS domain"/>
    <property type="match status" value="1"/>
</dbReference>
<dbReference type="PROSITE" id="PS50801">
    <property type="entry name" value="STAS"/>
    <property type="match status" value="1"/>
</dbReference>
<dbReference type="Pfam" id="PF13466">
    <property type="entry name" value="STAS_2"/>
    <property type="match status" value="1"/>
</dbReference>
<dbReference type="RefSeq" id="WP_169073504.1">
    <property type="nucleotide sequence ID" value="NZ_JABBXH010000001.1"/>
</dbReference>
<gene>
    <name evidence="2" type="ORF">HII17_01210</name>
</gene>
<accession>A0A7Y0LAM0</accession>
<feature type="domain" description="STAS" evidence="1">
    <location>
        <begin position="12"/>
        <end position="100"/>
    </location>
</feature>
<keyword evidence="3" id="KW-1185">Reference proteome</keyword>
<dbReference type="EMBL" id="JABBXH010000001">
    <property type="protein sequence ID" value="NMP30166.1"/>
    <property type="molecule type" value="Genomic_DNA"/>
</dbReference>
<dbReference type="InterPro" id="IPR058548">
    <property type="entry name" value="MlaB-like_STAS"/>
</dbReference>
<dbReference type="SUPFAM" id="SSF52091">
    <property type="entry name" value="SpoIIaa-like"/>
    <property type="match status" value="1"/>
</dbReference>
<proteinExistence type="predicted"/>
<dbReference type="InterPro" id="IPR002645">
    <property type="entry name" value="STAS_dom"/>
</dbReference>
<dbReference type="CDD" id="cd07043">
    <property type="entry name" value="STAS_anti-anti-sigma_factors"/>
    <property type="match status" value="1"/>
</dbReference>
<name>A0A7Y0LAM0_9GAMM</name>
<reference evidence="2 3" key="1">
    <citation type="submission" date="2020-04" db="EMBL/GenBank/DDBJ databases">
        <title>Thalassotalea sp. M1531, isolated from the surface of marine red alga.</title>
        <authorList>
            <person name="Pang L."/>
            <person name="Lu D.-C."/>
        </authorList>
    </citation>
    <scope>NUCLEOTIDE SEQUENCE [LARGE SCALE GENOMIC DNA]</scope>
    <source>
        <strain evidence="2 3">M1531</strain>
    </source>
</reference>
<dbReference type="AlphaFoldDB" id="A0A7Y0LAM0"/>
<protein>
    <submittedName>
        <fullName evidence="2">STAS domain-containing protein</fullName>
    </submittedName>
</protein>
<organism evidence="2 3">
    <name type="scientific">Thalassotalea algicola</name>
    <dbReference type="NCBI Taxonomy" id="2716224"/>
    <lineage>
        <taxon>Bacteria</taxon>
        <taxon>Pseudomonadati</taxon>
        <taxon>Pseudomonadota</taxon>
        <taxon>Gammaproteobacteria</taxon>
        <taxon>Alteromonadales</taxon>
        <taxon>Colwelliaceae</taxon>
        <taxon>Thalassotalea</taxon>
    </lineage>
</organism>
<dbReference type="InterPro" id="IPR036513">
    <property type="entry name" value="STAS_dom_sf"/>
</dbReference>